<accession>A0AC61MR88</accession>
<dbReference type="Proteomes" id="UP000595814">
    <property type="component" value="Chromosome"/>
</dbReference>
<sequence length="72" mass="7909">MILTIAPVGVPLKIVHIRGKDSQQKQLANMGFVLDAELRIVNEMMGNLIISIKGCRVAIGKDLANRIKVEII</sequence>
<reference evidence="1 2" key="1">
    <citation type="journal article" date="2022" name="Int. J. Syst. Evol. Microbiol.">
        <title>Miniphocaeibacter halophilus sp. nov., an ammonium-tolerant acetate-producing bacterium isolated from a biogas system.</title>
        <authorList>
            <person name="Schnurer A."/>
            <person name="Singh A."/>
            <person name="Bi S."/>
            <person name="Qiao W."/>
            <person name="Westerholm M."/>
        </authorList>
    </citation>
    <scope>NUCLEOTIDE SEQUENCE [LARGE SCALE GENOMIC DNA]</scope>
    <source>
        <strain evidence="1 2">AMB_01</strain>
    </source>
</reference>
<dbReference type="EMBL" id="CP066744">
    <property type="protein sequence ID" value="QQK07843.1"/>
    <property type="molecule type" value="Genomic_DNA"/>
</dbReference>
<evidence type="ECO:0000313" key="2">
    <source>
        <dbReference type="Proteomes" id="UP000595814"/>
    </source>
</evidence>
<organism evidence="1 2">
    <name type="scientific">Miniphocaeibacter halophilus</name>
    <dbReference type="NCBI Taxonomy" id="2931922"/>
    <lineage>
        <taxon>Bacteria</taxon>
        <taxon>Bacillati</taxon>
        <taxon>Bacillota</taxon>
        <taxon>Tissierellia</taxon>
        <taxon>Tissierellales</taxon>
        <taxon>Peptoniphilaceae</taxon>
        <taxon>Miniphocaeibacter</taxon>
    </lineage>
</organism>
<evidence type="ECO:0000313" key="1">
    <source>
        <dbReference type="EMBL" id="QQK07843.1"/>
    </source>
</evidence>
<keyword evidence="2" id="KW-1185">Reference proteome</keyword>
<protein>
    <submittedName>
        <fullName evidence="1">Ferrous iron transport protein A</fullName>
    </submittedName>
</protein>
<gene>
    <name evidence="1" type="ORF">JFY71_11290</name>
</gene>
<name>A0AC61MR88_9FIRM</name>
<proteinExistence type="predicted"/>